<feature type="transmembrane region" description="Helical" evidence="2">
    <location>
        <begin position="61"/>
        <end position="78"/>
    </location>
</feature>
<evidence type="ECO:0000313" key="4">
    <source>
        <dbReference type="EMBL" id="TDD04877.1"/>
    </source>
</evidence>
<evidence type="ECO:0000313" key="5">
    <source>
        <dbReference type="Proteomes" id="UP000295674"/>
    </source>
</evidence>
<dbReference type="AlphaFoldDB" id="A0A4R4VLS4"/>
<evidence type="ECO:0000256" key="1">
    <source>
        <dbReference type="SAM" id="MobiDB-lite"/>
    </source>
</evidence>
<feature type="region of interest" description="Disordered" evidence="1">
    <location>
        <begin position="42"/>
        <end position="62"/>
    </location>
</feature>
<sequence>MWRIGRLLAGLAIALSLLLTPWAAASPPAGQAEVAQVAVVAQQPTPESPAPERETQAERNQRTAMGVAGVVLIGLVLLSRKVRKKPMLFFEKKK</sequence>
<dbReference type="RefSeq" id="WP_132675771.1">
    <property type="nucleotide sequence ID" value="NZ_SMKS01000027.1"/>
</dbReference>
<keyword evidence="2" id="KW-0472">Membrane</keyword>
<protein>
    <recommendedName>
        <fullName evidence="6">LPXTG cell wall anchor domain-containing protein</fullName>
    </recommendedName>
</protein>
<feature type="chain" id="PRO_5020886053" description="LPXTG cell wall anchor domain-containing protein" evidence="3">
    <location>
        <begin position="26"/>
        <end position="94"/>
    </location>
</feature>
<keyword evidence="2" id="KW-0812">Transmembrane</keyword>
<proteinExistence type="predicted"/>
<dbReference type="EMBL" id="SMKS01000027">
    <property type="protein sequence ID" value="TDD04877.1"/>
    <property type="molecule type" value="Genomic_DNA"/>
</dbReference>
<comment type="caution">
    <text evidence="4">The sequence shown here is derived from an EMBL/GenBank/DDBJ whole genome shotgun (WGS) entry which is preliminary data.</text>
</comment>
<dbReference type="Proteomes" id="UP000295674">
    <property type="component" value="Unassembled WGS sequence"/>
</dbReference>
<evidence type="ECO:0000256" key="3">
    <source>
        <dbReference type="SAM" id="SignalP"/>
    </source>
</evidence>
<feature type="compositionally biased region" description="Basic and acidic residues" evidence="1">
    <location>
        <begin position="50"/>
        <end position="61"/>
    </location>
</feature>
<gene>
    <name evidence="4" type="ORF">E1181_16585</name>
</gene>
<accession>A0A4R4VLS4</accession>
<evidence type="ECO:0008006" key="6">
    <source>
        <dbReference type="Google" id="ProtNLM"/>
    </source>
</evidence>
<organism evidence="4 5">
    <name type="scientific">Saccharopolyspora terrae</name>
    <dbReference type="NCBI Taxonomy" id="2530384"/>
    <lineage>
        <taxon>Bacteria</taxon>
        <taxon>Bacillati</taxon>
        <taxon>Actinomycetota</taxon>
        <taxon>Actinomycetes</taxon>
        <taxon>Pseudonocardiales</taxon>
        <taxon>Pseudonocardiaceae</taxon>
        <taxon>Saccharopolyspora</taxon>
    </lineage>
</organism>
<evidence type="ECO:0000256" key="2">
    <source>
        <dbReference type="SAM" id="Phobius"/>
    </source>
</evidence>
<feature type="signal peptide" evidence="3">
    <location>
        <begin position="1"/>
        <end position="25"/>
    </location>
</feature>
<keyword evidence="2" id="KW-1133">Transmembrane helix</keyword>
<keyword evidence="5" id="KW-1185">Reference proteome</keyword>
<reference evidence="4 5" key="1">
    <citation type="submission" date="2019-03" db="EMBL/GenBank/DDBJ databases">
        <title>Draft genome sequences of novel Actinobacteria.</title>
        <authorList>
            <person name="Sahin N."/>
            <person name="Ay H."/>
            <person name="Saygin H."/>
        </authorList>
    </citation>
    <scope>NUCLEOTIDE SEQUENCE [LARGE SCALE GENOMIC DNA]</scope>
    <source>
        <strain evidence="4 5">16K309</strain>
    </source>
</reference>
<name>A0A4R4VLS4_9PSEU</name>
<keyword evidence="3" id="KW-0732">Signal</keyword>